<dbReference type="Pfam" id="PF13630">
    <property type="entry name" value="SdpI"/>
    <property type="match status" value="1"/>
</dbReference>
<keyword evidence="1" id="KW-1133">Transmembrane helix</keyword>
<feature type="transmembrane region" description="Helical" evidence="1">
    <location>
        <begin position="129"/>
        <end position="147"/>
    </location>
</feature>
<dbReference type="RefSeq" id="WP_145665721.1">
    <property type="nucleotide sequence ID" value="NZ_VIWO01000002.1"/>
</dbReference>
<comment type="caution">
    <text evidence="2">The sequence shown here is derived from an EMBL/GenBank/DDBJ whole genome shotgun (WGS) entry which is preliminary data.</text>
</comment>
<proteinExistence type="predicted"/>
<evidence type="ECO:0000313" key="3">
    <source>
        <dbReference type="Proteomes" id="UP000320811"/>
    </source>
</evidence>
<dbReference type="GO" id="GO:0009636">
    <property type="term" value="P:response to toxic substance"/>
    <property type="evidence" value="ECO:0007669"/>
    <property type="project" value="TreeGrafter"/>
</dbReference>
<dbReference type="EMBL" id="VIWO01000002">
    <property type="protein sequence ID" value="TWF42358.1"/>
    <property type="molecule type" value="Genomic_DNA"/>
</dbReference>
<sequence>MKENKWLQEIPLLVVMGAPFVVYLCLRSQLPPTLPSHYTIGADGKWIANAYMSPQGSVCAMLIASLIVYAAMSIPRFINPRKPGADRQIKAIGPTLYIMKVALVLLFTGIPIYEMLVGAGKLSAGGSSILAYIGGAGLLVLLNIFIYRVYAIMYKYADEKPLARKSYVVIWASTHVITSIGPLCILLAGIHVNPERMIAQFVLVFLAITGNLLYNVRPNRYLGIRTPWTLRNDMVWRKTHRLGGILFFVFGTLGFIATLVSTGYQSRYIMLTVLVIITLIPIIYSFVLYRKLIHQA</sequence>
<keyword evidence="1" id="KW-0812">Transmembrane</keyword>
<protein>
    <submittedName>
        <fullName evidence="2">SdpI/YhfL family protein</fullName>
    </submittedName>
</protein>
<feature type="transmembrane region" description="Helical" evidence="1">
    <location>
        <begin position="197"/>
        <end position="216"/>
    </location>
</feature>
<evidence type="ECO:0000313" key="2">
    <source>
        <dbReference type="EMBL" id="TWF42358.1"/>
    </source>
</evidence>
<dbReference type="OrthoDB" id="9808690at2"/>
<feature type="transmembrane region" description="Helical" evidence="1">
    <location>
        <begin position="50"/>
        <end position="74"/>
    </location>
</feature>
<accession>A0A561PWB4</accession>
<keyword evidence="1" id="KW-0472">Membrane</keyword>
<dbReference type="Proteomes" id="UP000320811">
    <property type="component" value="Unassembled WGS sequence"/>
</dbReference>
<dbReference type="PANTHER" id="PTHR37810">
    <property type="entry name" value="IMMUNITY PROTEIN SDPI"/>
    <property type="match status" value="1"/>
</dbReference>
<reference evidence="2 3" key="1">
    <citation type="submission" date="2019-06" db="EMBL/GenBank/DDBJ databases">
        <title>Sorghum-associated microbial communities from plants grown in Nebraska, USA.</title>
        <authorList>
            <person name="Schachtman D."/>
        </authorList>
    </citation>
    <scope>NUCLEOTIDE SEQUENCE [LARGE SCALE GENOMIC DNA]</scope>
    <source>
        <strain evidence="2 3">1209</strain>
    </source>
</reference>
<dbReference type="InterPro" id="IPR025962">
    <property type="entry name" value="SdpI/YhfL"/>
</dbReference>
<feature type="transmembrane region" description="Helical" evidence="1">
    <location>
        <begin position="95"/>
        <end position="117"/>
    </location>
</feature>
<gene>
    <name evidence="2" type="ORF">FHW36_102113</name>
</gene>
<feature type="transmembrane region" description="Helical" evidence="1">
    <location>
        <begin position="168"/>
        <end position="191"/>
    </location>
</feature>
<organism evidence="2 3">
    <name type="scientific">Chitinophaga polysaccharea</name>
    <dbReference type="NCBI Taxonomy" id="1293035"/>
    <lineage>
        <taxon>Bacteria</taxon>
        <taxon>Pseudomonadati</taxon>
        <taxon>Bacteroidota</taxon>
        <taxon>Chitinophagia</taxon>
        <taxon>Chitinophagales</taxon>
        <taxon>Chitinophagaceae</taxon>
        <taxon>Chitinophaga</taxon>
    </lineage>
</organism>
<feature type="transmembrane region" description="Helical" evidence="1">
    <location>
        <begin position="242"/>
        <end position="262"/>
    </location>
</feature>
<dbReference type="AlphaFoldDB" id="A0A561PWB4"/>
<keyword evidence="3" id="KW-1185">Reference proteome</keyword>
<evidence type="ECO:0000256" key="1">
    <source>
        <dbReference type="SAM" id="Phobius"/>
    </source>
</evidence>
<feature type="transmembrane region" description="Helical" evidence="1">
    <location>
        <begin position="12"/>
        <end position="30"/>
    </location>
</feature>
<dbReference type="PANTHER" id="PTHR37810:SF5">
    <property type="entry name" value="IMMUNITY PROTEIN SDPI"/>
    <property type="match status" value="1"/>
</dbReference>
<feature type="transmembrane region" description="Helical" evidence="1">
    <location>
        <begin position="268"/>
        <end position="289"/>
    </location>
</feature>
<name>A0A561PWB4_9BACT</name>